<comment type="caution">
    <text evidence="1">The sequence shown here is derived from an EMBL/GenBank/DDBJ whole genome shotgun (WGS) entry which is preliminary data.</text>
</comment>
<evidence type="ECO:0000313" key="1">
    <source>
        <dbReference type="EMBL" id="TGX80201.1"/>
    </source>
</evidence>
<reference evidence="1" key="1">
    <citation type="submission" date="2019-04" db="EMBL/GenBank/DDBJ databases">
        <title>Microbes associate with the intestines of laboratory mice.</title>
        <authorList>
            <person name="Navarre W."/>
            <person name="Wong E."/>
            <person name="Huang K."/>
            <person name="Tropini C."/>
            <person name="Ng K."/>
            <person name="Yu B."/>
        </authorList>
    </citation>
    <scope>NUCLEOTIDE SEQUENCE</scope>
    <source>
        <strain evidence="1">NM73_A23</strain>
    </source>
</reference>
<name>A0AC61QM16_9BACT</name>
<protein>
    <submittedName>
        <fullName evidence="1">DUF5123 domain-containing protein</fullName>
    </submittedName>
</protein>
<dbReference type="EMBL" id="SRZC01000028">
    <property type="protein sequence ID" value="TGX80201.1"/>
    <property type="molecule type" value="Genomic_DNA"/>
</dbReference>
<evidence type="ECO:0000313" key="2">
    <source>
        <dbReference type="Proteomes" id="UP000308886"/>
    </source>
</evidence>
<dbReference type="Proteomes" id="UP000308886">
    <property type="component" value="Unassembled WGS sequence"/>
</dbReference>
<gene>
    <name evidence="1" type="ORF">E5358_13435</name>
</gene>
<organism evidence="1 2">
    <name type="scientific">Palleniella muris</name>
    <dbReference type="NCBI Taxonomy" id="3038145"/>
    <lineage>
        <taxon>Bacteria</taxon>
        <taxon>Pseudomonadati</taxon>
        <taxon>Bacteroidota</taxon>
        <taxon>Bacteroidia</taxon>
        <taxon>Bacteroidales</taxon>
        <taxon>Prevotellaceae</taxon>
        <taxon>Palleniella</taxon>
    </lineage>
</organism>
<proteinExistence type="predicted"/>
<accession>A0AC61QM16</accession>
<keyword evidence="2" id="KW-1185">Reference proteome</keyword>
<sequence>MKINNIFFKKAAFMLLAALTAVSCTDDNDWTTDSSLSRLFGVKDNISVTSGDTYAEITFNYVPEATHYIVELSTDPLSDDVPMGGANALVYGEDESIKPQSGYTGVELTVHGLQGATEYYLRVKARSDHKTESRWVYYKEGQTFKTLAEQVFNIPTSTDISDEWVRLSWNTDNVTNILVQVPTDQVDDEGETILNTIRNITLTDEIKAAREYTVTGLTGSTSYIFTITNGDVKRGTLNISTAAPMPAGNLKYELPAMVTKIDNALLEELFEQAKELAGSDNASVTIGLQGGSTVELSTLSETNEVAGVKIPEGMSVTFFGMPGETPTLVVPKSMNIDGSHNFINFENLKITELSGANYLINQGKACNINDITFKGCELFGFGNTPFRLQGSDIKTIGNLTIDNCLIHDISHAGGYSLIHIDAGGGKGYVNNILIRNSTIYNVKAANARCIVQVKDTDMESCKFVNCTFRNILGGGRYFFDSNGTSKGTSTPVVIENCLFGHMNTKDTRGGRNKTGFEVINSYVTYEQDGCFWHEQAETINGTEFPKTANAIPGFDNLGKADTDIFADPDNNDFTIKDEKIKNMKIGDPRWLN</sequence>